<organism evidence="3 4">
    <name type="scientific">Sistotremastrum suecicum HHB10207 ss-3</name>
    <dbReference type="NCBI Taxonomy" id="1314776"/>
    <lineage>
        <taxon>Eukaryota</taxon>
        <taxon>Fungi</taxon>
        <taxon>Dikarya</taxon>
        <taxon>Basidiomycota</taxon>
        <taxon>Agaricomycotina</taxon>
        <taxon>Agaricomycetes</taxon>
        <taxon>Sistotremastrales</taxon>
        <taxon>Sistotremastraceae</taxon>
        <taxon>Sistotremastrum</taxon>
    </lineage>
</organism>
<feature type="region of interest" description="Disordered" evidence="2">
    <location>
        <begin position="202"/>
        <end position="250"/>
    </location>
</feature>
<dbReference type="STRING" id="1314776.A0A166JCR9"/>
<sequence length="795" mass="86798">MNSTSPPSTSKTRRLGRTSPPTTSVSPPGPSSLIAKGGTARSAVPPRAKSSLPARRTSLHVSPSRTASSSQNSDEARDGLLASLKRETEEKEELLVRLQNKEQALSSLTSDNDNLLSALNAAEGRLTEFYAEQSRMDDEMAAKGEVIDKLRDQVRELEKEKRDAIRRYNEQVPCYSVQTQTFDAERQAFYDNEQHLKSRIQSLTKAKKTPVTPITPEQASDVEEETQEEPSLEVDPPAPTYDNGDEENEPAEMTSLRLELSTLATSHASLQSTLQLLQTQLLDLKRVNNELQEENESYNILLREKTLTGQFDILRRLGNGDSGNADDEPEKEADARSFHSTARSTLNTLPELEELHLDGHFQDLASELDMEHGRGDESPRLSNRSGRRARTGASSPTHPRGETLAGLPITGPGLDLAAELGRAENRDVLDGRIISGSSEYLSAAQQGKSLVEAGESSTNLADESLRNEIKTLKDEIKALKDANKALSLYASKIIDRIIAQEGFEHVLAADYDKKSTTTQAPPPPPKRPRPPTSFLDSWKKPTNPTPDPAPEAVKSPVPVTPVTAVPAPPTPDVKRSRRSMSFDWKALSPFGGEKKPEPTNLRPLALRPGAPPIVGARKLETHEDEEDRQERERLQATMKLMGIDKPMPPPPPVEKSATAPAPSSTGSGSSTPSIKPSGWSLFRSKSNASAEASPRSIPADLTTQALEQVEVSEKMKQLDERERELSEEIAKGSSGGYTELTPRSLSEEWRSRRGLRIGSAGGSDSASTVWSAGREHDDSGEMRLSEDSLHGAMSP</sequence>
<protein>
    <recommendedName>
        <fullName evidence="5">M protein, serotype 2.1</fullName>
    </recommendedName>
</protein>
<keyword evidence="4" id="KW-1185">Reference proteome</keyword>
<feature type="compositionally biased region" description="Low complexity" evidence="2">
    <location>
        <begin position="556"/>
        <end position="565"/>
    </location>
</feature>
<accession>A0A166JCR9</accession>
<feature type="coiled-coil region" evidence="1">
    <location>
        <begin position="462"/>
        <end position="489"/>
    </location>
</feature>
<gene>
    <name evidence="3" type="ORF">SISSUDRAFT_976910</name>
</gene>
<feature type="region of interest" description="Disordered" evidence="2">
    <location>
        <begin position="1"/>
        <end position="85"/>
    </location>
</feature>
<feature type="compositionally biased region" description="Basic and acidic residues" evidence="2">
    <location>
        <begin position="74"/>
        <end position="85"/>
    </location>
</feature>
<feature type="region of interest" description="Disordered" evidence="2">
    <location>
        <begin position="370"/>
        <end position="409"/>
    </location>
</feature>
<dbReference type="AlphaFoldDB" id="A0A166JCR9"/>
<evidence type="ECO:0000313" key="3">
    <source>
        <dbReference type="EMBL" id="KZT44601.1"/>
    </source>
</evidence>
<proteinExistence type="predicted"/>
<dbReference type="EMBL" id="KV428004">
    <property type="protein sequence ID" value="KZT44601.1"/>
    <property type="molecule type" value="Genomic_DNA"/>
</dbReference>
<dbReference type="PANTHER" id="PTHR38120">
    <property type="entry name" value="EXPRESSED PROTEIN"/>
    <property type="match status" value="1"/>
</dbReference>
<dbReference type="Proteomes" id="UP000076798">
    <property type="component" value="Unassembled WGS sequence"/>
</dbReference>
<evidence type="ECO:0008006" key="5">
    <source>
        <dbReference type="Google" id="ProtNLM"/>
    </source>
</evidence>
<dbReference type="PANTHER" id="PTHR38120:SF1">
    <property type="entry name" value="M PROTEIN, SEROTYPE 2.1"/>
    <property type="match status" value="1"/>
</dbReference>
<feature type="coiled-coil region" evidence="1">
    <location>
        <begin position="274"/>
        <end position="308"/>
    </location>
</feature>
<evidence type="ECO:0000256" key="2">
    <source>
        <dbReference type="SAM" id="MobiDB-lite"/>
    </source>
</evidence>
<feature type="compositionally biased region" description="Low complexity" evidence="2">
    <location>
        <begin position="656"/>
        <end position="673"/>
    </location>
</feature>
<feature type="compositionally biased region" description="Basic and acidic residues" evidence="2">
    <location>
        <begin position="370"/>
        <end position="379"/>
    </location>
</feature>
<feature type="compositionally biased region" description="Basic and acidic residues" evidence="2">
    <location>
        <begin position="773"/>
        <end position="789"/>
    </location>
</feature>
<reference evidence="3 4" key="1">
    <citation type="journal article" date="2016" name="Mol. Biol. Evol.">
        <title>Comparative Genomics of Early-Diverging Mushroom-Forming Fungi Provides Insights into the Origins of Lignocellulose Decay Capabilities.</title>
        <authorList>
            <person name="Nagy L.G."/>
            <person name="Riley R."/>
            <person name="Tritt A."/>
            <person name="Adam C."/>
            <person name="Daum C."/>
            <person name="Floudas D."/>
            <person name="Sun H."/>
            <person name="Yadav J.S."/>
            <person name="Pangilinan J."/>
            <person name="Larsson K.H."/>
            <person name="Matsuura K."/>
            <person name="Barry K."/>
            <person name="Labutti K."/>
            <person name="Kuo R."/>
            <person name="Ohm R.A."/>
            <person name="Bhattacharya S.S."/>
            <person name="Shirouzu T."/>
            <person name="Yoshinaga Y."/>
            <person name="Martin F.M."/>
            <person name="Grigoriev I.V."/>
            <person name="Hibbett D.S."/>
        </authorList>
    </citation>
    <scope>NUCLEOTIDE SEQUENCE [LARGE SCALE GENOMIC DNA]</scope>
    <source>
        <strain evidence="3 4">HHB10207 ss-3</strain>
    </source>
</reference>
<evidence type="ECO:0000256" key="1">
    <source>
        <dbReference type="SAM" id="Coils"/>
    </source>
</evidence>
<dbReference type="OrthoDB" id="2121319at2759"/>
<feature type="region of interest" description="Disordered" evidence="2">
    <location>
        <begin position="513"/>
        <end position="795"/>
    </location>
</feature>
<feature type="compositionally biased region" description="Acidic residues" evidence="2">
    <location>
        <begin position="220"/>
        <end position="232"/>
    </location>
</feature>
<feature type="region of interest" description="Disordered" evidence="2">
    <location>
        <begin position="318"/>
        <end position="339"/>
    </location>
</feature>
<name>A0A166JCR9_9AGAM</name>
<keyword evidence="1" id="KW-0175">Coiled coil</keyword>
<evidence type="ECO:0000313" key="4">
    <source>
        <dbReference type="Proteomes" id="UP000076798"/>
    </source>
</evidence>
<feature type="compositionally biased region" description="Low complexity" evidence="2">
    <location>
        <begin position="1"/>
        <end position="10"/>
    </location>
</feature>
<feature type="compositionally biased region" description="Basic and acidic residues" evidence="2">
    <location>
        <begin position="711"/>
        <end position="730"/>
    </location>
</feature>
<feature type="compositionally biased region" description="Polar residues" evidence="2">
    <location>
        <begin position="59"/>
        <end position="73"/>
    </location>
</feature>